<name>A0A1G9UWR2_ALLAB</name>
<feature type="signal peptide" evidence="1">
    <location>
        <begin position="1"/>
        <end position="18"/>
    </location>
</feature>
<proteinExistence type="predicted"/>
<accession>A0A1G9UWR2</accession>
<reference evidence="2 3" key="1">
    <citation type="submission" date="2016-10" db="EMBL/GenBank/DDBJ databases">
        <authorList>
            <person name="de Groot N.N."/>
        </authorList>
    </citation>
    <scope>NUCLEOTIDE SEQUENCE [LARGE SCALE GENOMIC DNA]</scope>
    <source>
        <strain evidence="2 3">DSM 44149</strain>
    </source>
</reference>
<evidence type="ECO:0000256" key="1">
    <source>
        <dbReference type="SAM" id="SignalP"/>
    </source>
</evidence>
<evidence type="ECO:0000313" key="2">
    <source>
        <dbReference type="EMBL" id="SDM64372.1"/>
    </source>
</evidence>
<dbReference type="Proteomes" id="UP000183376">
    <property type="component" value="Chromosome I"/>
</dbReference>
<evidence type="ECO:0000313" key="3">
    <source>
        <dbReference type="Proteomes" id="UP000183376"/>
    </source>
</evidence>
<protein>
    <submittedName>
        <fullName evidence="2">Uncharacterized protein</fullName>
    </submittedName>
</protein>
<keyword evidence="1" id="KW-0732">Signal</keyword>
<dbReference type="EMBL" id="LT629701">
    <property type="protein sequence ID" value="SDM64372.1"/>
    <property type="molecule type" value="Genomic_DNA"/>
</dbReference>
<sequence length="113" mass="11574">MRKSLLALAILPIAGALATIGVGTASATSSEAKSAVHQLANCAPIKLLGEGGAVGLCYDIAYRVGIRCDLHGGGWRVYYSAWSPPNNGGAGVYCQDYPESTGKGSNAAYDLPD</sequence>
<gene>
    <name evidence="2" type="ORF">SAMN04489726_2679</name>
</gene>
<feature type="chain" id="PRO_5039405824" evidence="1">
    <location>
        <begin position="19"/>
        <end position="113"/>
    </location>
</feature>
<dbReference type="AlphaFoldDB" id="A0A1G9UWR2"/>
<organism evidence="2 3">
    <name type="scientific">Allokutzneria albata</name>
    <name type="common">Kibdelosporangium albatum</name>
    <dbReference type="NCBI Taxonomy" id="211114"/>
    <lineage>
        <taxon>Bacteria</taxon>
        <taxon>Bacillati</taxon>
        <taxon>Actinomycetota</taxon>
        <taxon>Actinomycetes</taxon>
        <taxon>Pseudonocardiales</taxon>
        <taxon>Pseudonocardiaceae</taxon>
        <taxon>Allokutzneria</taxon>
    </lineage>
</organism>
<keyword evidence="3" id="KW-1185">Reference proteome</keyword>